<proteinExistence type="predicted"/>
<keyword evidence="1" id="KW-0812">Transmembrane</keyword>
<dbReference type="AlphaFoldDB" id="A0A2P5GNW5"/>
<evidence type="ECO:0000256" key="1">
    <source>
        <dbReference type="SAM" id="Phobius"/>
    </source>
</evidence>
<accession>A0A2P5GNW5</accession>
<gene>
    <name evidence="3" type="ORF">CHU32_13175</name>
    <name evidence="2" type="ORF">CHU33_10250</name>
</gene>
<keyword evidence="1" id="KW-1133">Transmembrane helix</keyword>
<evidence type="ECO:0000313" key="2">
    <source>
        <dbReference type="EMBL" id="POP44839.1"/>
    </source>
</evidence>
<dbReference type="EMBL" id="PQGE01000008">
    <property type="protein sequence ID" value="POP44839.1"/>
    <property type="molecule type" value="Genomic_DNA"/>
</dbReference>
<sequence>MRLGIAFPVVIFFVAVAFLTWFVVGGYATPGS</sequence>
<dbReference type="EMBL" id="PQGD01000010">
    <property type="protein sequence ID" value="POP48226.1"/>
    <property type="molecule type" value="Genomic_DNA"/>
</dbReference>
<protein>
    <recommendedName>
        <fullName evidence="6">YoaK family small membrane protein</fullName>
    </recommendedName>
</protein>
<comment type="caution">
    <text evidence="3">The sequence shown here is derived from an EMBL/GenBank/DDBJ whole genome shotgun (WGS) entry which is preliminary data.</text>
</comment>
<dbReference type="Proteomes" id="UP000247005">
    <property type="component" value="Unassembled WGS sequence"/>
</dbReference>
<keyword evidence="4" id="KW-1185">Reference proteome</keyword>
<dbReference type="InterPro" id="IPR047839">
    <property type="entry name" value="YoaK-like"/>
</dbReference>
<evidence type="ECO:0000313" key="5">
    <source>
        <dbReference type="Proteomes" id="UP000247005"/>
    </source>
</evidence>
<organism evidence="3 5">
    <name type="scientific">Superficieibacter electus</name>
    <dbReference type="NCBI Taxonomy" id="2022662"/>
    <lineage>
        <taxon>Bacteria</taxon>
        <taxon>Pseudomonadati</taxon>
        <taxon>Pseudomonadota</taxon>
        <taxon>Gammaproteobacteria</taxon>
        <taxon>Enterobacterales</taxon>
        <taxon>Enterobacteriaceae</taxon>
        <taxon>Superficieibacter</taxon>
    </lineage>
</organism>
<feature type="transmembrane region" description="Helical" evidence="1">
    <location>
        <begin position="6"/>
        <end position="28"/>
    </location>
</feature>
<dbReference type="RefSeq" id="WP_103675988.1">
    <property type="nucleotide sequence ID" value="NZ_PQGD01000010.1"/>
</dbReference>
<evidence type="ECO:0008006" key="6">
    <source>
        <dbReference type="Google" id="ProtNLM"/>
    </source>
</evidence>
<evidence type="ECO:0000313" key="3">
    <source>
        <dbReference type="EMBL" id="POP48226.1"/>
    </source>
</evidence>
<reference evidence="4 5" key="1">
    <citation type="submission" date="2018-01" db="EMBL/GenBank/DDBJ databases">
        <title>Superficieibacter electus gen. nov., sp. nov., an extended-spectrum beta-lactamase possessing member of the Enterobacteriaceae family, isolated from intensive care unit surfaces.</title>
        <authorList>
            <person name="Potter R.F."/>
            <person name="D'Souza A.W."/>
        </authorList>
    </citation>
    <scope>NUCLEOTIDE SEQUENCE [LARGE SCALE GENOMIC DNA]</scope>
    <source>
        <strain evidence="3 5">BP-1</strain>
        <strain evidence="2 4">BP-2</strain>
    </source>
</reference>
<name>A0A2P5GNW5_9ENTR</name>
<keyword evidence="1" id="KW-0472">Membrane</keyword>
<evidence type="ECO:0000313" key="4">
    <source>
        <dbReference type="Proteomes" id="UP000237073"/>
    </source>
</evidence>
<dbReference type="Proteomes" id="UP000237073">
    <property type="component" value="Unassembled WGS sequence"/>
</dbReference>
<dbReference type="NCBIfam" id="NF033821">
    <property type="entry name" value="YoaK"/>
    <property type="match status" value="1"/>
</dbReference>